<evidence type="ECO:0000256" key="1">
    <source>
        <dbReference type="ARBA" id="ARBA00005395"/>
    </source>
</evidence>
<evidence type="ECO:0000313" key="7">
    <source>
        <dbReference type="EMBL" id="BCK81466.1"/>
    </source>
</evidence>
<evidence type="ECO:0000256" key="4">
    <source>
        <dbReference type="ARBA" id="ARBA00023315"/>
    </source>
</evidence>
<keyword evidence="8" id="KW-1185">Reference proteome</keyword>
<dbReference type="InterPro" id="IPR006464">
    <property type="entry name" value="AcTrfase_RimI/Ard1"/>
</dbReference>
<dbReference type="NCBIfam" id="TIGR01575">
    <property type="entry name" value="rimI"/>
    <property type="match status" value="1"/>
</dbReference>
<dbReference type="CDD" id="cd04301">
    <property type="entry name" value="NAT_SF"/>
    <property type="match status" value="1"/>
</dbReference>
<dbReference type="EC" id="2.3.1.266" evidence="5"/>
<dbReference type="PANTHER" id="PTHR43420:SF12">
    <property type="entry name" value="N-ACETYLTRANSFERASE DOMAIN-CONTAINING PROTEIN"/>
    <property type="match status" value="1"/>
</dbReference>
<dbReference type="InterPro" id="IPR050680">
    <property type="entry name" value="YpeA/RimI_acetyltransf"/>
</dbReference>
<comment type="subcellular location">
    <subcellularLocation>
        <location evidence="5">Cytoplasm</location>
    </subcellularLocation>
</comment>
<evidence type="ECO:0000256" key="5">
    <source>
        <dbReference type="RuleBase" id="RU363094"/>
    </source>
</evidence>
<dbReference type="RefSeq" id="WP_213542184.1">
    <property type="nucleotide sequence ID" value="NZ_AP023418.1"/>
</dbReference>
<dbReference type="InterPro" id="IPR016181">
    <property type="entry name" value="Acyl_CoA_acyltransferase"/>
</dbReference>
<dbReference type="PROSITE" id="PS51186">
    <property type="entry name" value="GNAT"/>
    <property type="match status" value="1"/>
</dbReference>
<sequence length="155" mass="17540">MNNIKIVPMNADHLESLERLERICFSRPWSRKMLAEELENQCAAFLVAEDAVTGDVLGYTGLLVAADEGYITNVAVFPEQRRRGIAGQLLQVFLNFAEANHLAFLTLEVRPSNTAAIALYQGFDFQEAGRRKNYYDLPKEDALILTRRFDEEAAQ</sequence>
<protein>
    <recommendedName>
        <fullName evidence="5">[Ribosomal protein bS18]-alanine N-acetyltransferase</fullName>
        <ecNumber evidence="5">2.3.1.266</ecNumber>
    </recommendedName>
</protein>
<dbReference type="AlphaFoldDB" id="A0A810Q729"/>
<dbReference type="InterPro" id="IPR000182">
    <property type="entry name" value="GNAT_dom"/>
</dbReference>
<accession>A0A810Q729</accession>
<name>A0A810Q729_9FIRM</name>
<evidence type="ECO:0000256" key="2">
    <source>
        <dbReference type="ARBA" id="ARBA00022490"/>
    </source>
</evidence>
<dbReference type="PANTHER" id="PTHR43420">
    <property type="entry name" value="ACETYLTRANSFERASE"/>
    <property type="match status" value="1"/>
</dbReference>
<comment type="catalytic activity">
    <reaction evidence="5">
        <text>N-terminal L-alanyl-[ribosomal protein bS18] + acetyl-CoA = N-terminal N(alpha)-acetyl-L-alanyl-[ribosomal protein bS18] + CoA + H(+)</text>
        <dbReference type="Rhea" id="RHEA:43756"/>
        <dbReference type="Rhea" id="RHEA-COMP:10676"/>
        <dbReference type="Rhea" id="RHEA-COMP:10677"/>
        <dbReference type="ChEBI" id="CHEBI:15378"/>
        <dbReference type="ChEBI" id="CHEBI:57287"/>
        <dbReference type="ChEBI" id="CHEBI:57288"/>
        <dbReference type="ChEBI" id="CHEBI:64718"/>
        <dbReference type="ChEBI" id="CHEBI:83683"/>
        <dbReference type="EC" id="2.3.1.266"/>
    </reaction>
</comment>
<organism evidence="7 8">
    <name type="scientific">Vescimonas coprocola</name>
    <dbReference type="NCBI Taxonomy" id="2714355"/>
    <lineage>
        <taxon>Bacteria</taxon>
        <taxon>Bacillati</taxon>
        <taxon>Bacillota</taxon>
        <taxon>Clostridia</taxon>
        <taxon>Eubacteriales</taxon>
        <taxon>Oscillospiraceae</taxon>
        <taxon>Vescimonas</taxon>
    </lineage>
</organism>
<dbReference type="EMBL" id="AP023418">
    <property type="protein sequence ID" value="BCK81466.1"/>
    <property type="molecule type" value="Genomic_DNA"/>
</dbReference>
<keyword evidence="3" id="KW-0808">Transferase</keyword>
<dbReference type="KEGG" id="vcop:MM50RIKEN_12290"/>
<dbReference type="SUPFAM" id="SSF55729">
    <property type="entry name" value="Acyl-CoA N-acyltransferases (Nat)"/>
    <property type="match status" value="1"/>
</dbReference>
<dbReference type="Gene3D" id="3.40.630.30">
    <property type="match status" value="1"/>
</dbReference>
<keyword evidence="2 5" id="KW-0963">Cytoplasm</keyword>
<dbReference type="Proteomes" id="UP000681035">
    <property type="component" value="Chromosome"/>
</dbReference>
<evidence type="ECO:0000259" key="6">
    <source>
        <dbReference type="PROSITE" id="PS51186"/>
    </source>
</evidence>
<reference evidence="7" key="1">
    <citation type="submission" date="2020-09" db="EMBL/GenBank/DDBJ databases">
        <title>New species isolated from human feces.</title>
        <authorList>
            <person name="Kitahara M."/>
            <person name="Shigeno Y."/>
            <person name="Shime M."/>
            <person name="Matsumoto Y."/>
            <person name="Nakamura S."/>
            <person name="Motooka D."/>
            <person name="Fukuoka S."/>
            <person name="Nishikawa H."/>
            <person name="Benno Y."/>
        </authorList>
    </citation>
    <scope>NUCLEOTIDE SEQUENCE</scope>
    <source>
        <strain evidence="7">MM50</strain>
    </source>
</reference>
<evidence type="ECO:0000313" key="8">
    <source>
        <dbReference type="Proteomes" id="UP000681035"/>
    </source>
</evidence>
<proteinExistence type="inferred from homology"/>
<keyword evidence="4" id="KW-0012">Acyltransferase</keyword>
<gene>
    <name evidence="7" type="ORF">MM50RIKEN_12290</name>
</gene>
<feature type="domain" description="N-acetyltransferase" evidence="6">
    <location>
        <begin position="4"/>
        <end position="150"/>
    </location>
</feature>
<evidence type="ECO:0000256" key="3">
    <source>
        <dbReference type="ARBA" id="ARBA00022679"/>
    </source>
</evidence>
<comment type="function">
    <text evidence="5">Acetylates the N-terminal alanine of ribosomal protein bS18.</text>
</comment>
<dbReference type="Pfam" id="PF00583">
    <property type="entry name" value="Acetyltransf_1"/>
    <property type="match status" value="1"/>
</dbReference>
<dbReference type="GO" id="GO:0005737">
    <property type="term" value="C:cytoplasm"/>
    <property type="evidence" value="ECO:0007669"/>
    <property type="project" value="UniProtKB-SubCell"/>
</dbReference>
<comment type="similarity">
    <text evidence="1 5">Belongs to the acetyltransferase family. RimI subfamily.</text>
</comment>
<dbReference type="GO" id="GO:0008999">
    <property type="term" value="F:protein-N-terminal-alanine acetyltransferase activity"/>
    <property type="evidence" value="ECO:0007669"/>
    <property type="project" value="UniProtKB-EC"/>
</dbReference>